<feature type="domain" description="P-type ATPase C-terminal" evidence="8">
    <location>
        <begin position="421"/>
        <end position="648"/>
    </location>
</feature>
<dbReference type="GO" id="GO:0005886">
    <property type="term" value="C:plasma membrane"/>
    <property type="evidence" value="ECO:0007669"/>
    <property type="project" value="TreeGrafter"/>
</dbReference>
<dbReference type="GO" id="GO:0006890">
    <property type="term" value="P:retrograde vesicle-mediated transport, Golgi to endoplasmic reticulum"/>
    <property type="evidence" value="ECO:0007669"/>
    <property type="project" value="TreeGrafter"/>
</dbReference>
<dbReference type="InterPro" id="IPR023299">
    <property type="entry name" value="ATPase_P-typ_cyto_dom_N"/>
</dbReference>
<evidence type="ECO:0000256" key="6">
    <source>
        <dbReference type="ARBA" id="ARBA00023136"/>
    </source>
</evidence>
<dbReference type="GO" id="GO:0046872">
    <property type="term" value="F:metal ion binding"/>
    <property type="evidence" value="ECO:0007669"/>
    <property type="project" value="UniProtKB-KW"/>
</dbReference>
<feature type="transmembrane region" description="Helical" evidence="7">
    <location>
        <begin position="559"/>
        <end position="579"/>
    </location>
</feature>
<dbReference type="NCBIfam" id="TIGR01494">
    <property type="entry name" value="ATPase_P-type"/>
    <property type="match status" value="1"/>
</dbReference>
<feature type="transmembrane region" description="Helical" evidence="7">
    <location>
        <begin position="624"/>
        <end position="645"/>
    </location>
</feature>
<reference evidence="9 10" key="1">
    <citation type="journal article" date="2017" name="Environ. Microbiol.">
        <title>Decay of the glycolytic pathway and adaptation to intranuclear parasitism within Enterocytozoonidae microsporidia.</title>
        <authorList>
            <person name="Wiredu Boakye D."/>
            <person name="Jaroenlak P."/>
            <person name="Prachumwat A."/>
            <person name="Williams T.A."/>
            <person name="Bateman K.S."/>
            <person name="Itsathitphaisarn O."/>
            <person name="Sritunyalucksana K."/>
            <person name="Paszkiewicz K.H."/>
            <person name="Moore K.A."/>
            <person name="Stentiford G.D."/>
            <person name="Williams B.A."/>
        </authorList>
    </citation>
    <scope>NUCLEOTIDE SEQUENCE [LARGE SCALE GENOMIC DNA]</scope>
    <source>
        <strain evidence="9 10">GB1</strain>
    </source>
</reference>
<dbReference type="VEuPathDB" id="MicrosporidiaDB:HERIO_2427"/>
<dbReference type="PANTHER" id="PTHR24092">
    <property type="entry name" value="PROBABLE PHOSPHOLIPID-TRANSPORTING ATPASE"/>
    <property type="match status" value="1"/>
</dbReference>
<name>A0A1X0Q6Z8_9MICR</name>
<feature type="transmembrane region" description="Helical" evidence="7">
    <location>
        <begin position="486"/>
        <end position="508"/>
    </location>
</feature>
<feature type="transmembrane region" description="Helical" evidence="7">
    <location>
        <begin position="586"/>
        <end position="604"/>
    </location>
</feature>
<dbReference type="InterPro" id="IPR036412">
    <property type="entry name" value="HAD-like_sf"/>
</dbReference>
<dbReference type="InterPro" id="IPR023214">
    <property type="entry name" value="HAD_sf"/>
</dbReference>
<gene>
    <name evidence="9" type="primary">ATC7</name>
    <name evidence="9" type="ORF">HERIO_2427</name>
</gene>
<dbReference type="GO" id="GO:0005524">
    <property type="term" value="F:ATP binding"/>
    <property type="evidence" value="ECO:0007669"/>
    <property type="project" value="InterPro"/>
</dbReference>
<dbReference type="PANTHER" id="PTHR24092:SF5">
    <property type="entry name" value="PHOSPHOLIPID-TRANSPORTING ATPASE"/>
    <property type="match status" value="1"/>
</dbReference>
<evidence type="ECO:0000313" key="10">
    <source>
        <dbReference type="Proteomes" id="UP000192356"/>
    </source>
</evidence>
<sequence length="668" mass="75515">MTLKKLHLGTVCFSTSSIEDFKFLLKSYLSHSKGEFNNLVKSGNTKIIIGMNMMFELLEALSICHLVTPVLDGDNITFQASSAEEVAMVQFLEKIGIQLYSKIDNIVSIKYTIDDVSVIVKYKIHVVFSFSSELKRMGIVAQRIDFFEFTKLNISGKFNEYVFFIKGADSVIIPLCKKSPWALEESDNMAREGLRTLLFAKKELQTEEFEEFYKRYSDAKISIYNRGEKLLKVQNGIEVNCDLLGLSGIEDKLQEGVRETIEKLRGAEIKVWMLTGDKIHTAISIAKSSKLISRIDKYKVIENCVNKEEILKVLNEIEKKSFNSLVIDGTSIGTILKHSERIFNSKNRITILDKFISITTKLSTVIGCRFTPTQKAMIARVMKKGDKGAVCCIGDGGNDVSMITEANVGIGIEGKEGNQAALAADFSLKSFKGVIDLLFVHGRRCYHNSSLIAHLAVQRGTKITVMQAIFSALISSYPISVLQKNMSIYFITFTSIPLFALFGCYDVIPRISKNYPELYHEMKINRLCSLKEFVFNNLIAYITGVIISLYFAVSKVNERSLFSVCIFLSSMINEYFMILIVQVNRFGITFIFIIVSLFLFFALNSKFPEFEVRLMLDKDFIGKLLLINILAMLPKLIIKTAQVYLKPSSHIKLSRKENANLINSTNKF</sequence>
<dbReference type="InterPro" id="IPR032630">
    <property type="entry name" value="P_typ_ATPase_c"/>
</dbReference>
<dbReference type="SUPFAM" id="SSF56784">
    <property type="entry name" value="HAD-like"/>
    <property type="match status" value="1"/>
</dbReference>
<dbReference type="GO" id="GO:0005802">
    <property type="term" value="C:trans-Golgi network"/>
    <property type="evidence" value="ECO:0007669"/>
    <property type="project" value="TreeGrafter"/>
</dbReference>
<keyword evidence="5 7" id="KW-1133">Transmembrane helix</keyword>
<evidence type="ECO:0000256" key="4">
    <source>
        <dbReference type="ARBA" id="ARBA00022842"/>
    </source>
</evidence>
<evidence type="ECO:0000256" key="5">
    <source>
        <dbReference type="ARBA" id="ARBA00022989"/>
    </source>
</evidence>
<dbReference type="Gene3D" id="3.40.1110.10">
    <property type="entry name" value="Calcium-transporting ATPase, cytoplasmic domain N"/>
    <property type="match status" value="1"/>
</dbReference>
<dbReference type="GO" id="GO:0140326">
    <property type="term" value="F:ATPase-coupled intramembrane lipid transporter activity"/>
    <property type="evidence" value="ECO:0007669"/>
    <property type="project" value="TreeGrafter"/>
</dbReference>
<keyword evidence="4" id="KW-0460">Magnesium</keyword>
<dbReference type="Pfam" id="PF13246">
    <property type="entry name" value="Cation_ATPase"/>
    <property type="match status" value="1"/>
</dbReference>
<dbReference type="GO" id="GO:0016887">
    <property type="term" value="F:ATP hydrolysis activity"/>
    <property type="evidence" value="ECO:0007669"/>
    <property type="project" value="InterPro"/>
</dbReference>
<feature type="transmembrane region" description="Helical" evidence="7">
    <location>
        <begin position="533"/>
        <end position="553"/>
    </location>
</feature>
<dbReference type="VEuPathDB" id="MicrosporidiaDB:A0H76_1737"/>
<dbReference type="Gene3D" id="3.40.50.1000">
    <property type="entry name" value="HAD superfamily/HAD-like"/>
    <property type="match status" value="1"/>
</dbReference>
<dbReference type="Proteomes" id="UP000192356">
    <property type="component" value="Unassembled WGS sequence"/>
</dbReference>
<accession>A0A1X0Q6Z8</accession>
<evidence type="ECO:0000313" key="9">
    <source>
        <dbReference type="EMBL" id="ORD95524.1"/>
    </source>
</evidence>
<comment type="caution">
    <text evidence="9">The sequence shown here is derived from an EMBL/GenBank/DDBJ whole genome shotgun (WGS) entry which is preliminary data.</text>
</comment>
<dbReference type="Pfam" id="PF16212">
    <property type="entry name" value="PhoLip_ATPase_C"/>
    <property type="match status" value="1"/>
</dbReference>
<dbReference type="VEuPathDB" id="MicrosporidiaDB:A0H76_2739"/>
<keyword evidence="2 7" id="KW-0812">Transmembrane</keyword>
<evidence type="ECO:0000256" key="3">
    <source>
        <dbReference type="ARBA" id="ARBA00022723"/>
    </source>
</evidence>
<evidence type="ECO:0000256" key="7">
    <source>
        <dbReference type="SAM" id="Phobius"/>
    </source>
</evidence>
<dbReference type="InterPro" id="IPR001757">
    <property type="entry name" value="P_typ_ATPase"/>
</dbReference>
<dbReference type="InterPro" id="IPR023298">
    <property type="entry name" value="ATPase_P-typ_TM_dom_sf"/>
</dbReference>
<dbReference type="OrthoDB" id="377733at2759"/>
<dbReference type="SUPFAM" id="SSF81660">
    <property type="entry name" value="Metal cation-transporting ATPase, ATP-binding domain N"/>
    <property type="match status" value="1"/>
</dbReference>
<dbReference type="GO" id="GO:0005768">
    <property type="term" value="C:endosome"/>
    <property type="evidence" value="ECO:0007669"/>
    <property type="project" value="TreeGrafter"/>
</dbReference>
<protein>
    <submittedName>
        <fullName evidence="9">ATC7</fullName>
    </submittedName>
</protein>
<keyword evidence="3" id="KW-0479">Metal-binding</keyword>
<dbReference type="GO" id="GO:0045332">
    <property type="term" value="P:phospholipid translocation"/>
    <property type="evidence" value="ECO:0007669"/>
    <property type="project" value="TreeGrafter"/>
</dbReference>
<organism evidence="9 10">
    <name type="scientific">Hepatospora eriocheir</name>
    <dbReference type="NCBI Taxonomy" id="1081669"/>
    <lineage>
        <taxon>Eukaryota</taxon>
        <taxon>Fungi</taxon>
        <taxon>Fungi incertae sedis</taxon>
        <taxon>Microsporidia</taxon>
        <taxon>Hepatosporidae</taxon>
        <taxon>Hepatospora</taxon>
    </lineage>
</organism>
<comment type="subcellular location">
    <subcellularLocation>
        <location evidence="1">Membrane</location>
        <topology evidence="1">Multi-pass membrane protein</topology>
    </subcellularLocation>
</comment>
<evidence type="ECO:0000259" key="8">
    <source>
        <dbReference type="Pfam" id="PF16212"/>
    </source>
</evidence>
<dbReference type="SUPFAM" id="SSF81665">
    <property type="entry name" value="Calcium ATPase, transmembrane domain M"/>
    <property type="match status" value="1"/>
</dbReference>
<dbReference type="EMBL" id="LVKB01000273">
    <property type="protein sequence ID" value="ORD95524.1"/>
    <property type="molecule type" value="Genomic_DNA"/>
</dbReference>
<dbReference type="GO" id="GO:0006897">
    <property type="term" value="P:endocytosis"/>
    <property type="evidence" value="ECO:0007669"/>
    <property type="project" value="TreeGrafter"/>
</dbReference>
<proteinExistence type="predicted"/>
<keyword evidence="6 7" id="KW-0472">Membrane</keyword>
<evidence type="ECO:0000256" key="1">
    <source>
        <dbReference type="ARBA" id="ARBA00004141"/>
    </source>
</evidence>
<evidence type="ECO:0000256" key="2">
    <source>
        <dbReference type="ARBA" id="ARBA00022692"/>
    </source>
</evidence>
<keyword evidence="10" id="KW-1185">Reference proteome</keyword>
<dbReference type="AlphaFoldDB" id="A0A1X0Q6Z8"/>